<protein>
    <submittedName>
        <fullName evidence="2">Uncharacterized protein</fullName>
    </submittedName>
</protein>
<accession>A0ABW4PGN6</accession>
<organism evidence="2 3">
    <name type="scientific">Streptomyces desertarenae</name>
    <dbReference type="NCBI Taxonomy" id="2666184"/>
    <lineage>
        <taxon>Bacteria</taxon>
        <taxon>Bacillati</taxon>
        <taxon>Actinomycetota</taxon>
        <taxon>Actinomycetes</taxon>
        <taxon>Kitasatosporales</taxon>
        <taxon>Streptomycetaceae</taxon>
        <taxon>Streptomyces</taxon>
    </lineage>
</organism>
<keyword evidence="1" id="KW-0732">Signal</keyword>
<dbReference type="RefSeq" id="WP_380896276.1">
    <property type="nucleotide sequence ID" value="NZ_JBHUFU010000001.1"/>
</dbReference>
<reference evidence="3" key="1">
    <citation type="journal article" date="2019" name="Int. J. Syst. Evol. Microbiol.">
        <title>The Global Catalogue of Microorganisms (GCM) 10K type strain sequencing project: providing services to taxonomists for standard genome sequencing and annotation.</title>
        <authorList>
            <consortium name="The Broad Institute Genomics Platform"/>
            <consortium name="The Broad Institute Genome Sequencing Center for Infectious Disease"/>
            <person name="Wu L."/>
            <person name="Ma J."/>
        </authorList>
    </citation>
    <scope>NUCLEOTIDE SEQUENCE [LARGE SCALE GENOMIC DNA]</scope>
    <source>
        <strain evidence="3">CGMCC 4.7455</strain>
    </source>
</reference>
<dbReference type="EMBL" id="JBHUFU010000001">
    <property type="protein sequence ID" value="MFD1828606.1"/>
    <property type="molecule type" value="Genomic_DNA"/>
</dbReference>
<feature type="signal peptide" evidence="1">
    <location>
        <begin position="1"/>
        <end position="27"/>
    </location>
</feature>
<evidence type="ECO:0000313" key="2">
    <source>
        <dbReference type="EMBL" id="MFD1828606.1"/>
    </source>
</evidence>
<keyword evidence="3" id="KW-1185">Reference proteome</keyword>
<comment type="caution">
    <text evidence="2">The sequence shown here is derived from an EMBL/GenBank/DDBJ whole genome shotgun (WGS) entry which is preliminary data.</text>
</comment>
<dbReference type="Proteomes" id="UP001597365">
    <property type="component" value="Unassembled WGS sequence"/>
</dbReference>
<feature type="chain" id="PRO_5046243869" evidence="1">
    <location>
        <begin position="28"/>
        <end position="42"/>
    </location>
</feature>
<evidence type="ECO:0000313" key="3">
    <source>
        <dbReference type="Proteomes" id="UP001597365"/>
    </source>
</evidence>
<sequence>MTRVKKFLTVLTVAIAVAGFSAVPASADNHVASPGPSQPAGL</sequence>
<evidence type="ECO:0000256" key="1">
    <source>
        <dbReference type="SAM" id="SignalP"/>
    </source>
</evidence>
<gene>
    <name evidence="2" type="ORF">ACFSJS_02860</name>
</gene>
<name>A0ABW4PGN6_9ACTN</name>
<proteinExistence type="predicted"/>